<evidence type="ECO:0000313" key="3">
    <source>
        <dbReference type="Proteomes" id="UP000713880"/>
    </source>
</evidence>
<dbReference type="EMBL" id="JACJLV010000008">
    <property type="protein sequence ID" value="MBM6826270.1"/>
    <property type="molecule type" value="Genomic_DNA"/>
</dbReference>
<keyword evidence="1" id="KW-0472">Membrane</keyword>
<comment type="caution">
    <text evidence="2">The sequence shown here is derived from an EMBL/GenBank/DDBJ whole genome shotgun (WGS) entry which is preliminary data.</text>
</comment>
<evidence type="ECO:0000256" key="1">
    <source>
        <dbReference type="SAM" id="Phobius"/>
    </source>
</evidence>
<reference evidence="2" key="2">
    <citation type="journal article" date="2021" name="Sci. Rep.">
        <title>The distribution of antibiotic resistance genes in chicken gut microbiota commensals.</title>
        <authorList>
            <person name="Juricova H."/>
            <person name="Matiasovicova J."/>
            <person name="Kubasova T."/>
            <person name="Cejkova D."/>
            <person name="Rychlik I."/>
        </authorList>
    </citation>
    <scope>NUCLEOTIDE SEQUENCE</scope>
    <source>
        <strain evidence="2">An420c</strain>
    </source>
</reference>
<protein>
    <submittedName>
        <fullName evidence="2">DUF3169 family protein</fullName>
    </submittedName>
</protein>
<accession>A0A939BBD5</accession>
<reference evidence="2" key="1">
    <citation type="submission" date="2020-08" db="EMBL/GenBank/DDBJ databases">
        <authorList>
            <person name="Cejkova D."/>
            <person name="Kubasova T."/>
            <person name="Jahodarova E."/>
            <person name="Rychlik I."/>
        </authorList>
    </citation>
    <scope>NUCLEOTIDE SEQUENCE</scope>
    <source>
        <strain evidence="2">An420c</strain>
    </source>
</reference>
<feature type="transmembrane region" description="Helical" evidence="1">
    <location>
        <begin position="40"/>
        <end position="60"/>
    </location>
</feature>
<gene>
    <name evidence="2" type="ORF">H6A13_03990</name>
</gene>
<keyword evidence="1" id="KW-0812">Transmembrane</keyword>
<name>A0A939BBD5_9CLOT</name>
<organism evidence="2 3">
    <name type="scientific">Mordavella massiliensis</name>
    <dbReference type="NCBI Taxonomy" id="1871024"/>
    <lineage>
        <taxon>Bacteria</taxon>
        <taxon>Bacillati</taxon>
        <taxon>Bacillota</taxon>
        <taxon>Clostridia</taxon>
        <taxon>Eubacteriales</taxon>
        <taxon>Clostridiaceae</taxon>
        <taxon>Mordavella</taxon>
    </lineage>
</organism>
<dbReference type="Pfam" id="PF11368">
    <property type="entry name" value="DUF3169"/>
    <property type="match status" value="1"/>
</dbReference>
<feature type="transmembrane region" description="Helical" evidence="1">
    <location>
        <begin position="188"/>
        <end position="206"/>
    </location>
</feature>
<dbReference type="Proteomes" id="UP000713880">
    <property type="component" value="Unassembled WGS sequence"/>
</dbReference>
<dbReference type="InterPro" id="IPR021509">
    <property type="entry name" value="DUF3169"/>
</dbReference>
<evidence type="ECO:0000313" key="2">
    <source>
        <dbReference type="EMBL" id="MBM6826270.1"/>
    </source>
</evidence>
<keyword evidence="1" id="KW-1133">Transmembrane helix</keyword>
<feature type="transmembrane region" description="Helical" evidence="1">
    <location>
        <begin position="212"/>
        <end position="232"/>
    </location>
</feature>
<feature type="transmembrane region" description="Helical" evidence="1">
    <location>
        <begin position="88"/>
        <end position="110"/>
    </location>
</feature>
<keyword evidence="3" id="KW-1185">Reference proteome</keyword>
<proteinExistence type="predicted"/>
<sequence length="243" mass="27129">MILIMCGGGVIGAFLGAGIFMLQDGIDEPFPPVAEWLGNQVAVILWIFVVISLILSLICYRNAEHYIRQMDVEDDSLMEIMDCGYERWSSFGVAGANVIVCLAMVFFAFGFSVEDEETAKRLLGAIVPFLLTVIVCTMYQVAAVRQVRRKDPSKKGDAADLHFEKEWLESCDEAEQTIIYKTSYKTFVLMKTILMVLLAIAMLGQLCFGTGMMAVVLLAFANIIMLTTYSIYSVKLQKMKYEG</sequence>
<feature type="transmembrane region" description="Helical" evidence="1">
    <location>
        <begin position="122"/>
        <end position="144"/>
    </location>
</feature>
<dbReference type="AlphaFoldDB" id="A0A939BBD5"/>